<evidence type="ECO:0000313" key="3">
    <source>
        <dbReference type="EMBL" id="QHT33249.1"/>
    </source>
</evidence>
<sequence>MKRKKNSKKVHKNKIFRKKAYKTYKRSHMLHIGGAIDWGKPQTSPVSPPKKATTSSASASASSRSPKKGSFKSSPPLYSPLQTLTSLKTLVDKKNTPDLPKPTPELYSSIPSISHVQEQQPLLPLVPGVPNFDPFALLNSYHLSPTSSPKPSEYNPPKNLFIRRPDKIPLEVPGSNPPSMIDLDEYDIRTPPEPSPPQPLTVKTGRPDSVLRSYEKQMNRTINYFNQGYSKLAPNLYGIMRKINLENLFGTALIWGDLNDGLIECIGMSSEQAIESRLLYNNRPHIKIFIEKCRLFYTNLGPSISDPYREKPFNYDIDSPSVPLQLADRYTSYRHIGYNRHPFFNPRYITPDMYEKGMNNIHKKDNEYIYVQAHGGIGDELSPHKKILAKKYIRLLEFGSAFEMVAARYRPFFKKINDLMRQPDYHILFENTTRGKQMRKNVYSELCKYFIIGDINACSTKDSLTLVDITHDRIFEGHYPDEDVIDNHKVTFRTMEKFQSMGIFVPVDYNQDMSDKFLYKKEMFKLYPGSNFFTKSTKVRLVDTLLPIAINQNKIFNVMVFSCAVRYHDEPIVPNPPSPPPMGMPQHPIQPPPIRPGMPPHQGRVLQRKSSHIQRHMIALLKGKEYISDLLNFITKLEIESMDAAPYVEVTDLYNDSSGRKMRLASHMSEHDKDKMISFLEKLGIYHRLKESFFNKYSLEIVFRLFSLNDATFMHDGTPYYLVDPQVNPDINRQENHDLTMVKIYLMKDFYDTCYKKVLYIKRIFDKIRNILSHLRQYIDTNPKYLQVYDNNYKFLPLFNIYLNRVFMMLDFCNKGLQKTGPGSFYNYPKFVEMVEEYKKKRLQKFYDDIFPEMDFDQYNYIMKSLPTGWIEEVDPATERVFYVNTFNNLSYWNRPLIPPGWMEYIDADTGKPYYVNSATGEHSDTLPDVDKTYPDAMYFSDRTKVANPVRYFRKQREHMYKYDERDNIDKVKARIHTHKRKTDVKAHLLSSARKREETIKNRKVRDYESKADLKKNPMIKDRFLEKAAEIREDIQNKKYHVSV</sequence>
<dbReference type="Pfam" id="PF00397">
    <property type="entry name" value="WW"/>
    <property type="match status" value="2"/>
</dbReference>
<dbReference type="Gene3D" id="2.20.70.10">
    <property type="match status" value="2"/>
</dbReference>
<feature type="region of interest" description="Disordered" evidence="1">
    <location>
        <begin position="1"/>
        <end position="20"/>
    </location>
</feature>
<dbReference type="PROSITE" id="PS50020">
    <property type="entry name" value="WW_DOMAIN_2"/>
    <property type="match status" value="2"/>
</dbReference>
<feature type="domain" description="WW" evidence="2">
    <location>
        <begin position="896"/>
        <end position="930"/>
    </location>
</feature>
<dbReference type="InterPro" id="IPR001202">
    <property type="entry name" value="WW_dom"/>
</dbReference>
<name>A0A6C0EY68_9ZZZZ</name>
<dbReference type="AlphaFoldDB" id="A0A6C0EY68"/>
<feature type="region of interest" description="Disordered" evidence="1">
    <location>
        <begin position="34"/>
        <end position="80"/>
    </location>
</feature>
<accession>A0A6C0EY68</accession>
<evidence type="ECO:0000259" key="2">
    <source>
        <dbReference type="PROSITE" id="PS50020"/>
    </source>
</evidence>
<dbReference type="SMART" id="SM00456">
    <property type="entry name" value="WW"/>
    <property type="match status" value="2"/>
</dbReference>
<dbReference type="EMBL" id="MN738961">
    <property type="protein sequence ID" value="QHT33249.1"/>
    <property type="molecule type" value="Genomic_DNA"/>
</dbReference>
<reference evidence="3" key="1">
    <citation type="journal article" date="2020" name="Nature">
        <title>Giant virus diversity and host interactions through global metagenomics.</title>
        <authorList>
            <person name="Schulz F."/>
            <person name="Roux S."/>
            <person name="Paez-Espino D."/>
            <person name="Jungbluth S."/>
            <person name="Walsh D.A."/>
            <person name="Denef V.J."/>
            <person name="McMahon K.D."/>
            <person name="Konstantinidis K.T."/>
            <person name="Eloe-Fadrosh E.A."/>
            <person name="Kyrpides N.C."/>
            <person name="Woyke T."/>
        </authorList>
    </citation>
    <scope>NUCLEOTIDE SEQUENCE</scope>
    <source>
        <strain evidence="3">GVMAG-M-3300009161-34</strain>
    </source>
</reference>
<dbReference type="SUPFAM" id="SSF51045">
    <property type="entry name" value="WW domain"/>
    <property type="match status" value="2"/>
</dbReference>
<dbReference type="InterPro" id="IPR036020">
    <property type="entry name" value="WW_dom_sf"/>
</dbReference>
<feature type="compositionally biased region" description="Low complexity" evidence="1">
    <location>
        <begin position="49"/>
        <end position="64"/>
    </location>
</feature>
<protein>
    <recommendedName>
        <fullName evidence="2">WW domain-containing protein</fullName>
    </recommendedName>
</protein>
<feature type="domain" description="WW" evidence="2">
    <location>
        <begin position="864"/>
        <end position="898"/>
    </location>
</feature>
<dbReference type="CDD" id="cd00201">
    <property type="entry name" value="WW"/>
    <property type="match status" value="1"/>
</dbReference>
<evidence type="ECO:0000256" key="1">
    <source>
        <dbReference type="SAM" id="MobiDB-lite"/>
    </source>
</evidence>
<proteinExistence type="predicted"/>
<organism evidence="3">
    <name type="scientific">viral metagenome</name>
    <dbReference type="NCBI Taxonomy" id="1070528"/>
    <lineage>
        <taxon>unclassified sequences</taxon>
        <taxon>metagenomes</taxon>
        <taxon>organismal metagenomes</taxon>
    </lineage>
</organism>